<proteinExistence type="predicted"/>
<dbReference type="Proteomes" id="UP000030754">
    <property type="component" value="Unassembled WGS sequence"/>
</dbReference>
<name>U6MMS7_9EIME</name>
<feature type="compositionally biased region" description="Polar residues" evidence="1">
    <location>
        <begin position="89"/>
        <end position="98"/>
    </location>
</feature>
<evidence type="ECO:0000313" key="3">
    <source>
        <dbReference type="EMBL" id="CDJ65326.1"/>
    </source>
</evidence>
<organism evidence="3 4">
    <name type="scientific">Eimeria necatrix</name>
    <dbReference type="NCBI Taxonomy" id="51315"/>
    <lineage>
        <taxon>Eukaryota</taxon>
        <taxon>Sar</taxon>
        <taxon>Alveolata</taxon>
        <taxon>Apicomplexa</taxon>
        <taxon>Conoidasida</taxon>
        <taxon>Coccidia</taxon>
        <taxon>Eucoccidiorida</taxon>
        <taxon>Eimeriorina</taxon>
        <taxon>Eimeriidae</taxon>
        <taxon>Eimeria</taxon>
    </lineage>
</organism>
<reference evidence="3" key="2">
    <citation type="submission" date="2013-10" db="EMBL/GenBank/DDBJ databases">
        <authorList>
            <person name="Aslett M."/>
        </authorList>
    </citation>
    <scope>NUCLEOTIDE SEQUENCE [LARGE SCALE GENOMIC DNA]</scope>
    <source>
        <strain evidence="3">Houghton</strain>
    </source>
</reference>
<evidence type="ECO:0000313" key="4">
    <source>
        <dbReference type="Proteomes" id="UP000030754"/>
    </source>
</evidence>
<feature type="compositionally biased region" description="Polar residues" evidence="1">
    <location>
        <begin position="115"/>
        <end position="127"/>
    </location>
</feature>
<protein>
    <submittedName>
        <fullName evidence="3">Uncharacterized protein</fullName>
    </submittedName>
</protein>
<feature type="chain" id="PRO_5004675938" evidence="2">
    <location>
        <begin position="21"/>
        <end position="165"/>
    </location>
</feature>
<feature type="compositionally biased region" description="Basic and acidic residues" evidence="1">
    <location>
        <begin position="139"/>
        <end position="151"/>
    </location>
</feature>
<feature type="compositionally biased region" description="Basic and acidic residues" evidence="1">
    <location>
        <begin position="64"/>
        <end position="75"/>
    </location>
</feature>
<dbReference type="AlphaFoldDB" id="U6MMS7"/>
<reference evidence="3" key="1">
    <citation type="submission" date="2013-10" db="EMBL/GenBank/DDBJ databases">
        <title>Genomic analysis of the causative agents of coccidiosis in chickens.</title>
        <authorList>
            <person name="Reid A.J."/>
            <person name="Blake D."/>
            <person name="Billington K."/>
            <person name="Browne H."/>
            <person name="Dunn M."/>
            <person name="Hung S."/>
            <person name="Kawahara F."/>
            <person name="Miranda-Saavedra D."/>
            <person name="Mourier T."/>
            <person name="Nagra H."/>
            <person name="Otto T.D."/>
            <person name="Rawlings N."/>
            <person name="Sanchez A."/>
            <person name="Sanders M."/>
            <person name="Subramaniam C."/>
            <person name="Tay Y."/>
            <person name="Dear P."/>
            <person name="Doerig C."/>
            <person name="Gruber A."/>
            <person name="Parkinson J."/>
            <person name="Shirley M."/>
            <person name="Wan K.L."/>
            <person name="Berriman M."/>
            <person name="Tomley F."/>
            <person name="Pain A."/>
        </authorList>
    </citation>
    <scope>NUCLEOTIDE SEQUENCE [LARGE SCALE GENOMIC DNA]</scope>
    <source>
        <strain evidence="3">Houghton</strain>
    </source>
</reference>
<dbReference type="EMBL" id="HG723123">
    <property type="protein sequence ID" value="CDJ65326.1"/>
    <property type="molecule type" value="Genomic_DNA"/>
</dbReference>
<keyword evidence="4" id="KW-1185">Reference proteome</keyword>
<feature type="region of interest" description="Disordered" evidence="1">
    <location>
        <begin position="53"/>
        <end position="165"/>
    </location>
</feature>
<evidence type="ECO:0000256" key="1">
    <source>
        <dbReference type="SAM" id="MobiDB-lite"/>
    </source>
</evidence>
<accession>U6MMS7</accession>
<evidence type="ECO:0000256" key="2">
    <source>
        <dbReference type="SAM" id="SignalP"/>
    </source>
</evidence>
<gene>
    <name evidence="3" type="ORF">ENH_00003980</name>
</gene>
<dbReference type="GeneID" id="25470591"/>
<dbReference type="RefSeq" id="XP_013433793.1">
    <property type="nucleotide sequence ID" value="XM_013578339.1"/>
</dbReference>
<feature type="signal peptide" evidence="2">
    <location>
        <begin position="1"/>
        <end position="20"/>
    </location>
</feature>
<keyword evidence="2" id="KW-0732">Signal</keyword>
<dbReference type="VEuPathDB" id="ToxoDB:ENH_00003980"/>
<sequence length="165" mass="18039">MDLLLRLFAFVAALIFDSSASTRYQFGFIRVACIAVDAITPFFIAGEAAKPRGRMSDQNFSTPRSDERASHKEGQHSFSAHQPADHSTEAQTTWQQSLEPPATHPPSNMEAADSSPGSLGGVSNESILNDLRKHGTQMTKEERKQAEEILKTKYGAIDTQEKGGT</sequence>
<dbReference type="OrthoDB" id="346258at2759"/>